<name>A0A0E9TQN6_ANGAN</name>
<dbReference type="EMBL" id="GBXM01052840">
    <property type="protein sequence ID" value="JAH55737.1"/>
    <property type="molecule type" value="Transcribed_RNA"/>
</dbReference>
<proteinExistence type="predicted"/>
<sequence length="41" mass="4450">MCLVARVYVCACLCICPQIILHATGPISLILVVHADSRPRT</sequence>
<keyword evidence="1" id="KW-1133">Transmembrane helix</keyword>
<reference evidence="2" key="2">
    <citation type="journal article" date="2015" name="Fish Shellfish Immunol.">
        <title>Early steps in the European eel (Anguilla anguilla)-Vibrio vulnificus interaction in the gills: Role of the RtxA13 toxin.</title>
        <authorList>
            <person name="Callol A."/>
            <person name="Pajuelo D."/>
            <person name="Ebbesson L."/>
            <person name="Teles M."/>
            <person name="MacKenzie S."/>
            <person name="Amaro C."/>
        </authorList>
    </citation>
    <scope>NUCLEOTIDE SEQUENCE</scope>
</reference>
<evidence type="ECO:0000256" key="1">
    <source>
        <dbReference type="SAM" id="Phobius"/>
    </source>
</evidence>
<protein>
    <submittedName>
        <fullName evidence="2">Uncharacterized protein</fullName>
    </submittedName>
</protein>
<keyword evidence="1" id="KW-0812">Transmembrane</keyword>
<reference evidence="2" key="1">
    <citation type="submission" date="2014-11" db="EMBL/GenBank/DDBJ databases">
        <authorList>
            <person name="Amaro Gonzalez C."/>
        </authorList>
    </citation>
    <scope>NUCLEOTIDE SEQUENCE</scope>
</reference>
<organism evidence="2">
    <name type="scientific">Anguilla anguilla</name>
    <name type="common">European freshwater eel</name>
    <name type="synonym">Muraena anguilla</name>
    <dbReference type="NCBI Taxonomy" id="7936"/>
    <lineage>
        <taxon>Eukaryota</taxon>
        <taxon>Metazoa</taxon>
        <taxon>Chordata</taxon>
        <taxon>Craniata</taxon>
        <taxon>Vertebrata</taxon>
        <taxon>Euteleostomi</taxon>
        <taxon>Actinopterygii</taxon>
        <taxon>Neopterygii</taxon>
        <taxon>Teleostei</taxon>
        <taxon>Anguilliformes</taxon>
        <taxon>Anguillidae</taxon>
        <taxon>Anguilla</taxon>
    </lineage>
</organism>
<dbReference type="AlphaFoldDB" id="A0A0E9TQN6"/>
<feature type="transmembrane region" description="Helical" evidence="1">
    <location>
        <begin position="6"/>
        <end position="33"/>
    </location>
</feature>
<accession>A0A0E9TQN6</accession>
<evidence type="ECO:0000313" key="2">
    <source>
        <dbReference type="EMBL" id="JAH55737.1"/>
    </source>
</evidence>
<keyword evidence="1" id="KW-0472">Membrane</keyword>